<evidence type="ECO:0000313" key="3">
    <source>
        <dbReference type="Proteomes" id="UP001333110"/>
    </source>
</evidence>
<proteinExistence type="predicted"/>
<dbReference type="AlphaFoldDB" id="A0AAN7NI07"/>
<dbReference type="EMBL" id="JAUNZN010000009">
    <property type="protein sequence ID" value="KAK4815950.1"/>
    <property type="molecule type" value="Genomic_DNA"/>
</dbReference>
<gene>
    <name evidence="2" type="ORF">QYF61_010444</name>
</gene>
<sequence length="547" mass="59611">MMALGISTNVHVLVNLESVMNVPKNTIAKRLKFKDREEVAHSPIQPDLECFQGWGLHYPLGNLFQCLTTLIVKNFFLKSSLNLPSLSLKPLLLVLSQQALLKILEGCYKVSPQPSLLQAEQPKLSQPILVGEVLQPSDHFCGPPLDPLQQLHVLLVLRAPELDAVLEGCSRSHHPVLKSRIAATQVQDPALGLVEPHEVHTGPLLRLVQVPLDDIVSFWCVSCTTQLGVICQLAEGALDLDVNVIDENIEQHWSQYGPLRDTTSIDRYPLDATIQPIPYPLNSLPIKSVSLQFKEKDVFDQHVLTQLCRSLPFLARFPTSGDWELLRFVESIRKGLPALFCSPGPDYTPRLSHIPQDCELHQCVTTAAQAASNLDVTDELTCIGDHQVQYCIPLASRLGAGKKLGGETAGTADPNGLKGCPILYDLVLTIKAGGKEEEEGKFVVMAFVFPSLLLLGVACATTVDLDVSLDPQGESMQQFGTPDGTHSAWLQDPLRTGISRRDSSSQSDHCGSRQGPSKGKKEHFDNSNGDAPGLADGQSIAAVSVLL</sequence>
<keyword evidence="3" id="KW-1185">Reference proteome</keyword>
<protein>
    <submittedName>
        <fullName evidence="2">Uncharacterized protein</fullName>
    </submittedName>
</protein>
<evidence type="ECO:0000313" key="2">
    <source>
        <dbReference type="EMBL" id="KAK4815950.1"/>
    </source>
</evidence>
<organism evidence="2 3">
    <name type="scientific">Mycteria americana</name>
    <name type="common">Wood stork</name>
    <dbReference type="NCBI Taxonomy" id="33587"/>
    <lineage>
        <taxon>Eukaryota</taxon>
        <taxon>Metazoa</taxon>
        <taxon>Chordata</taxon>
        <taxon>Craniata</taxon>
        <taxon>Vertebrata</taxon>
        <taxon>Euteleostomi</taxon>
        <taxon>Archelosauria</taxon>
        <taxon>Archosauria</taxon>
        <taxon>Dinosauria</taxon>
        <taxon>Saurischia</taxon>
        <taxon>Theropoda</taxon>
        <taxon>Coelurosauria</taxon>
        <taxon>Aves</taxon>
        <taxon>Neognathae</taxon>
        <taxon>Neoaves</taxon>
        <taxon>Aequornithes</taxon>
        <taxon>Ciconiiformes</taxon>
        <taxon>Ciconiidae</taxon>
        <taxon>Mycteria</taxon>
    </lineage>
</organism>
<dbReference type="Proteomes" id="UP001333110">
    <property type="component" value="Unassembled WGS sequence"/>
</dbReference>
<accession>A0AAN7NI07</accession>
<name>A0AAN7NI07_MYCAM</name>
<evidence type="ECO:0000256" key="1">
    <source>
        <dbReference type="SAM" id="MobiDB-lite"/>
    </source>
</evidence>
<feature type="region of interest" description="Disordered" evidence="1">
    <location>
        <begin position="498"/>
        <end position="535"/>
    </location>
</feature>
<comment type="caution">
    <text evidence="2">The sequence shown here is derived from an EMBL/GenBank/DDBJ whole genome shotgun (WGS) entry which is preliminary data.</text>
</comment>
<reference evidence="2 3" key="1">
    <citation type="journal article" date="2023" name="J. Hered.">
        <title>Chromosome-level genome of the wood stork (Mycteria americana) provides insight into avian chromosome evolution.</title>
        <authorList>
            <person name="Flamio R. Jr."/>
            <person name="Ramstad K.M."/>
        </authorList>
    </citation>
    <scope>NUCLEOTIDE SEQUENCE [LARGE SCALE GENOMIC DNA]</scope>
    <source>
        <strain evidence="2">JAX WOST 10</strain>
    </source>
</reference>